<keyword evidence="4" id="KW-0175">Coiled coil</keyword>
<reference evidence="12 13" key="1">
    <citation type="submission" date="2021-04" db="EMBL/GenBank/DDBJ databases">
        <authorList>
            <person name="De Guttry C."/>
            <person name="Zahm M."/>
            <person name="Klopp C."/>
            <person name="Cabau C."/>
            <person name="Louis A."/>
            <person name="Berthelot C."/>
            <person name="Parey E."/>
            <person name="Roest Crollius H."/>
            <person name="Montfort J."/>
            <person name="Robinson-Rechavi M."/>
            <person name="Bucao C."/>
            <person name="Bouchez O."/>
            <person name="Gislard M."/>
            <person name="Lluch J."/>
            <person name="Milhes M."/>
            <person name="Lampietro C."/>
            <person name="Lopez Roques C."/>
            <person name="Donnadieu C."/>
            <person name="Braasch I."/>
            <person name="Desvignes T."/>
            <person name="Postlethwait J."/>
            <person name="Bobe J."/>
            <person name="Wedekind C."/>
            <person name="Guiguen Y."/>
        </authorList>
    </citation>
    <scope>NUCLEOTIDE SEQUENCE [LARGE SCALE GENOMIC DNA]</scope>
    <source>
        <strain evidence="12">Cs_M1</strain>
        <tissue evidence="12">Blood</tissue>
    </source>
</reference>
<keyword evidence="6" id="KW-0325">Glycoprotein</keyword>
<dbReference type="FunFam" id="2.10.25.10:FF:000499">
    <property type="entry name" value="Predicted protein"/>
    <property type="match status" value="1"/>
</dbReference>
<dbReference type="GO" id="GO:0005509">
    <property type="term" value="F:calcium ion binding"/>
    <property type="evidence" value="ECO:0007669"/>
    <property type="project" value="InterPro"/>
</dbReference>
<dbReference type="InterPro" id="IPR018097">
    <property type="entry name" value="EGF_Ca-bd_CS"/>
</dbReference>
<evidence type="ECO:0000256" key="3">
    <source>
        <dbReference type="ARBA" id="ARBA00022737"/>
    </source>
</evidence>
<feature type="disulfide bond" evidence="7">
    <location>
        <begin position="1034"/>
        <end position="1044"/>
    </location>
</feature>
<accession>A0AAN8MIS5</accession>
<evidence type="ECO:0000256" key="6">
    <source>
        <dbReference type="ARBA" id="ARBA00023180"/>
    </source>
</evidence>
<feature type="disulfide bond" evidence="7">
    <location>
        <begin position="1066"/>
        <end position="1076"/>
    </location>
</feature>
<dbReference type="InterPro" id="IPR058727">
    <property type="entry name" value="Helical_Vwde"/>
</dbReference>
<feature type="domain" description="EGF-like" evidence="10">
    <location>
        <begin position="927"/>
        <end position="967"/>
    </location>
</feature>
<dbReference type="GO" id="GO:0009986">
    <property type="term" value="C:cell surface"/>
    <property type="evidence" value="ECO:0007669"/>
    <property type="project" value="TreeGrafter"/>
</dbReference>
<dbReference type="Pfam" id="PF26129">
    <property type="entry name" value="Vwde"/>
    <property type="match status" value="1"/>
</dbReference>
<dbReference type="Gene3D" id="2.60.40.10">
    <property type="entry name" value="Immunoglobulins"/>
    <property type="match status" value="1"/>
</dbReference>
<evidence type="ECO:0000313" key="13">
    <source>
        <dbReference type="Proteomes" id="UP001356427"/>
    </source>
</evidence>
<dbReference type="InterPro" id="IPR000152">
    <property type="entry name" value="EGF-type_Asp/Asn_hydroxyl_site"/>
</dbReference>
<feature type="disulfide bond" evidence="7">
    <location>
        <begin position="799"/>
        <end position="808"/>
    </location>
</feature>
<dbReference type="FunFam" id="2.10.25.10:FF:000590">
    <property type="entry name" value="von Willebrand factor D and EGF domains"/>
    <property type="match status" value="1"/>
</dbReference>
<feature type="domain" description="EGF-like" evidence="10">
    <location>
        <begin position="733"/>
        <end position="772"/>
    </location>
</feature>
<keyword evidence="5 7" id="KW-1015">Disulfide bond</keyword>
<dbReference type="InterPro" id="IPR013032">
    <property type="entry name" value="EGF-like_CS"/>
</dbReference>
<dbReference type="SUPFAM" id="SSF57196">
    <property type="entry name" value="EGF/Laminin"/>
    <property type="match status" value="4"/>
</dbReference>
<feature type="disulfide bond" evidence="7">
    <location>
        <begin position="1148"/>
        <end position="1157"/>
    </location>
</feature>
<dbReference type="SMART" id="SM00181">
    <property type="entry name" value="EGF"/>
    <property type="match status" value="13"/>
</dbReference>
<dbReference type="FunFam" id="2.10.25.10:FF:000595">
    <property type="entry name" value="von Willebrand factor D and EGF domain-containing protein"/>
    <property type="match status" value="1"/>
</dbReference>
<dbReference type="InterPro" id="IPR013111">
    <property type="entry name" value="EGF_extracell"/>
</dbReference>
<dbReference type="InterPro" id="IPR001881">
    <property type="entry name" value="EGF-like_Ca-bd_dom"/>
</dbReference>
<gene>
    <name evidence="12" type="ORF">J4Q44_G00018670</name>
</gene>
<dbReference type="FunFam" id="2.10.25.10:FF:000865">
    <property type="entry name" value="von Willebrand factor D and EGF domains"/>
    <property type="match status" value="1"/>
</dbReference>
<keyword evidence="1 7" id="KW-0245">EGF-like domain</keyword>
<sequence>MFPLHTATLSLILTSSRLMAGTMTTTRLGRLCCTRARSSRSRSMCASGSAGAWSTAPRACAGFVARDGGDVIAFDMCNGELGDTRPHLSVKNRDVGKSGIRITESYQGRKVTITFSSGAFVCADVSDWGMSLTLRAPSSDWGHTEGLCGTYDGQTHNDLHTAGGAALDNEDVAAFISEWRLPPGSSLFDTVPSYQSAPNPHRYCNCEEESRPKSPRTRSQPIPGSDSSCYHHGNVRLHSIIPTLDVTAEYINSVELFKGHHDYPSGNSNQHGQAEDTASQPGERGSTLTGSSHGANNQRSRGRRQSYQFLPNTPYQSLSQSDLEGFTYFFPEDHELAAQPESSPPPTWPTPSGLTQLQARVQCQRVVANSSVALGCGRLLGPAIVSQAVAMCVSDLQLKDDQAWVGATLPLLENECERRLVEERGREGEHQDMLSFLKCPNLCNGNGQCSEWGCLCFPGFGSYDCSVISDQTPEITELENEGLCDVRQSDCSTVQVFGQGFKDSYELKCEFLKEKFVDGEWTLDEPQFSLATFLDVSGLECQLPLGYRQPTAGVDLDMATGRPLARWQIKVSNDGYGYSNAKILTLFDGACQICTLNADVLCTSREKTCNIDSVCYGEGDRNPRSPCLICRPDSSKYTWSIAEKNEPPVFQAAQGRLQTFQGENFVYQLQAQDPEGSAVLFTLESGPSDASLSPAGLVIWKATDTATSTSTQTFRFTVTDDCNAETHASVQVSVWPCGCLNRASCVTNINLPPGSGEYLCICPAGFRGDRCEEDIDDCKPNPCRMAKCIDGPNSFSCICPPGMTGHTCREDLDECAAEGCNKAHSPLGTGRVALNQSLPVVRVMTMSLFIECPCPYLLYPLEKRRKTEGPSSGSKRVPSMERKTPISPQDQTITRVSTPTNHNRGQSSKVDLTPDLNHGVRWGSSTPIVTCADSPCFSGVPCEPTVSGSFKCGRCPYGYTGDGVTCKAVCRYPCGRNMECSLPNTCTCKEGYTGYNCHIAVCRPDCKNHGKCVRPNVCVCPVGYSGPTCEEANCEPSCQHGGTCLARNLCTCPYGYVGPRCEIMVCNRHCENGGECISPDVCKCKSGWYGPTCNSAVCNPVCLNGGTCIKPNICTCPSGFYGSQCQIAVCSPPCKNGGQCMRNNVCSCPEGYTGKRCQKSVCDPMCMNKGKCVGPNSCSCASGWRGKRCNIPVCLQKCKNGGECVGPNTCHCPTGWEGLQCQSAICKQRCLNGGRCVLPNFCHCRNGYTGVTCGLKAPLA</sequence>
<feature type="region of interest" description="Disordered" evidence="8">
    <location>
        <begin position="261"/>
        <end position="305"/>
    </location>
</feature>
<dbReference type="Pfam" id="PF07974">
    <property type="entry name" value="EGF_2"/>
    <property type="match status" value="1"/>
</dbReference>
<dbReference type="PROSITE" id="PS00022">
    <property type="entry name" value="EGF_1"/>
    <property type="match status" value="6"/>
</dbReference>
<feature type="disulfide bond" evidence="7">
    <location>
        <begin position="1084"/>
        <end position="1093"/>
    </location>
</feature>
<feature type="compositionally biased region" description="Polar residues" evidence="8">
    <location>
        <begin position="265"/>
        <end position="305"/>
    </location>
</feature>
<feature type="signal peptide" evidence="9">
    <location>
        <begin position="1"/>
        <end position="21"/>
    </location>
</feature>
<feature type="disulfide bond" evidence="7">
    <location>
        <begin position="778"/>
        <end position="788"/>
    </location>
</feature>
<feature type="domain" description="EGF-like" evidence="10">
    <location>
        <begin position="1126"/>
        <end position="1158"/>
    </location>
</feature>
<feature type="disulfide bond" evidence="7">
    <location>
        <begin position="1052"/>
        <end position="1061"/>
    </location>
</feature>
<keyword evidence="13" id="KW-1185">Reference proteome</keyword>
<feature type="chain" id="PRO_5042914077" description="von Willebrand factor D and EGF domain-containing protein" evidence="9">
    <location>
        <begin position="22"/>
        <end position="1260"/>
    </location>
</feature>
<feature type="disulfide bond" evidence="7">
    <location>
        <begin position="762"/>
        <end position="771"/>
    </location>
</feature>
<dbReference type="FunFam" id="2.10.25.10:FF:000490">
    <property type="entry name" value="von Willebrand factor D and EGF domain-containing protein"/>
    <property type="match status" value="1"/>
</dbReference>
<evidence type="ECO:0000259" key="11">
    <source>
        <dbReference type="PROSITE" id="PS51233"/>
    </source>
</evidence>
<dbReference type="Gene3D" id="2.10.25.10">
    <property type="entry name" value="Laminin"/>
    <property type="match status" value="9"/>
</dbReference>
<evidence type="ECO:0000256" key="2">
    <source>
        <dbReference type="ARBA" id="ARBA00022729"/>
    </source>
</evidence>
<dbReference type="EMBL" id="JAGTTL010000002">
    <property type="protein sequence ID" value="KAK6326222.1"/>
    <property type="molecule type" value="Genomic_DNA"/>
</dbReference>
<dbReference type="PANTHER" id="PTHR14949:SF53">
    <property type="entry name" value="VON WILLEBRAND FACTOR D AND EGF DOMAIN-CONTAINING PROTEIN"/>
    <property type="match status" value="1"/>
</dbReference>
<evidence type="ECO:0000313" key="12">
    <source>
        <dbReference type="EMBL" id="KAK6326222.1"/>
    </source>
</evidence>
<organism evidence="12 13">
    <name type="scientific">Coregonus suidteri</name>
    <dbReference type="NCBI Taxonomy" id="861788"/>
    <lineage>
        <taxon>Eukaryota</taxon>
        <taxon>Metazoa</taxon>
        <taxon>Chordata</taxon>
        <taxon>Craniata</taxon>
        <taxon>Vertebrata</taxon>
        <taxon>Euteleostomi</taxon>
        <taxon>Actinopterygii</taxon>
        <taxon>Neopterygii</taxon>
        <taxon>Teleostei</taxon>
        <taxon>Protacanthopterygii</taxon>
        <taxon>Salmoniformes</taxon>
        <taxon>Salmonidae</taxon>
        <taxon>Coregoninae</taxon>
        <taxon>Coregonus</taxon>
    </lineage>
</organism>
<keyword evidence="2 9" id="KW-0732">Signal</keyword>
<dbReference type="InterPro" id="IPR000742">
    <property type="entry name" value="EGF"/>
</dbReference>
<dbReference type="PROSITE" id="PS50026">
    <property type="entry name" value="EGF_3"/>
    <property type="match status" value="8"/>
</dbReference>
<feature type="compositionally biased region" description="Polar residues" evidence="8">
    <location>
        <begin position="217"/>
        <end position="228"/>
    </location>
</feature>
<comment type="caution">
    <text evidence="7">Lacks conserved residue(s) required for the propagation of feature annotation.</text>
</comment>
<dbReference type="PROSITE" id="PS51233">
    <property type="entry name" value="VWFD"/>
    <property type="match status" value="1"/>
</dbReference>
<evidence type="ECO:0008006" key="14">
    <source>
        <dbReference type="Google" id="ProtNLM"/>
    </source>
</evidence>
<dbReference type="GO" id="GO:0005102">
    <property type="term" value="F:signaling receptor binding"/>
    <property type="evidence" value="ECO:0007669"/>
    <property type="project" value="TreeGrafter"/>
</dbReference>
<feature type="domain" description="EGF-like" evidence="10">
    <location>
        <begin position="774"/>
        <end position="809"/>
    </location>
</feature>
<protein>
    <recommendedName>
        <fullName evidence="14">von Willebrand factor D and EGF domain-containing protein</fullName>
    </recommendedName>
</protein>
<evidence type="ECO:0000256" key="8">
    <source>
        <dbReference type="SAM" id="MobiDB-lite"/>
    </source>
</evidence>
<dbReference type="CDD" id="cd00054">
    <property type="entry name" value="EGF_CA"/>
    <property type="match status" value="1"/>
</dbReference>
<dbReference type="Gene3D" id="2.60.120.260">
    <property type="entry name" value="Galactose-binding domain-like"/>
    <property type="match status" value="1"/>
</dbReference>
<evidence type="ECO:0000256" key="4">
    <source>
        <dbReference type="ARBA" id="ARBA00023054"/>
    </source>
</evidence>
<dbReference type="Pfam" id="PF25024">
    <property type="entry name" value="EGF_TEN"/>
    <property type="match status" value="1"/>
</dbReference>
<feature type="compositionally biased region" description="Polar residues" evidence="8">
    <location>
        <begin position="886"/>
        <end position="910"/>
    </location>
</feature>
<dbReference type="Proteomes" id="UP001356427">
    <property type="component" value="Unassembled WGS sequence"/>
</dbReference>
<feature type="disulfide bond" evidence="7">
    <location>
        <begin position="1212"/>
        <end position="1221"/>
    </location>
</feature>
<evidence type="ECO:0000259" key="10">
    <source>
        <dbReference type="PROSITE" id="PS50026"/>
    </source>
</evidence>
<dbReference type="AlphaFoldDB" id="A0AAN8MIS5"/>
<feature type="disulfide bond" evidence="7">
    <location>
        <begin position="1226"/>
        <end position="1236"/>
    </location>
</feature>
<dbReference type="SMART" id="SM00179">
    <property type="entry name" value="EGF_CA"/>
    <property type="match status" value="1"/>
</dbReference>
<feature type="disulfide bond" evidence="7">
    <location>
        <begin position="1130"/>
        <end position="1140"/>
    </location>
</feature>
<feature type="domain" description="EGF-like" evidence="10">
    <location>
        <begin position="1063"/>
        <end position="1094"/>
    </location>
</feature>
<dbReference type="InterPro" id="IPR001846">
    <property type="entry name" value="VWF_type-D"/>
</dbReference>
<feature type="domain" description="EGF-like" evidence="10">
    <location>
        <begin position="1223"/>
        <end position="1254"/>
    </location>
</feature>
<dbReference type="InterPro" id="IPR013783">
    <property type="entry name" value="Ig-like_fold"/>
</dbReference>
<feature type="disulfide bond" evidence="7">
    <location>
        <begin position="1194"/>
        <end position="1204"/>
    </location>
</feature>
<dbReference type="PROSITE" id="PS00010">
    <property type="entry name" value="ASX_HYDROXYL"/>
    <property type="match status" value="1"/>
</dbReference>
<proteinExistence type="predicted"/>
<dbReference type="GO" id="GO:0005576">
    <property type="term" value="C:extracellular region"/>
    <property type="evidence" value="ECO:0007669"/>
    <property type="project" value="TreeGrafter"/>
</dbReference>
<keyword evidence="3" id="KW-0677">Repeat</keyword>
<name>A0AAN8MIS5_9TELE</name>
<feature type="domain" description="EGF-like" evidence="10">
    <location>
        <begin position="1030"/>
        <end position="1062"/>
    </location>
</feature>
<dbReference type="InterPro" id="IPR050969">
    <property type="entry name" value="Dev_Signal_Modulators"/>
</dbReference>
<dbReference type="Pfam" id="PF00094">
    <property type="entry name" value="VWD"/>
    <property type="match status" value="1"/>
</dbReference>
<feature type="disulfide bond" evidence="7">
    <location>
        <begin position="1244"/>
        <end position="1253"/>
    </location>
</feature>
<evidence type="ECO:0000256" key="1">
    <source>
        <dbReference type="ARBA" id="ARBA00022536"/>
    </source>
</evidence>
<feature type="domain" description="VWFD" evidence="11">
    <location>
        <begin position="1"/>
        <end position="187"/>
    </location>
</feature>
<dbReference type="PROSITE" id="PS01187">
    <property type="entry name" value="EGF_CA"/>
    <property type="match status" value="1"/>
</dbReference>
<feature type="region of interest" description="Disordered" evidence="8">
    <location>
        <begin position="865"/>
        <end position="916"/>
    </location>
</feature>
<feature type="region of interest" description="Disordered" evidence="8">
    <location>
        <begin position="199"/>
        <end position="230"/>
    </location>
</feature>
<dbReference type="FunFam" id="2.10.25.10:FF:000831">
    <property type="entry name" value="von Willebrand factor D and EGF domains"/>
    <property type="match status" value="1"/>
</dbReference>
<comment type="caution">
    <text evidence="12">The sequence shown here is derived from an EMBL/GenBank/DDBJ whole genome shotgun (WGS) entry which is preliminary data.</text>
</comment>
<dbReference type="PANTHER" id="PTHR14949">
    <property type="entry name" value="EGF-LIKE-DOMAIN, MULTIPLE 7, 8"/>
    <property type="match status" value="1"/>
</dbReference>
<dbReference type="Pfam" id="PF12661">
    <property type="entry name" value="hEGF"/>
    <property type="match status" value="1"/>
</dbReference>
<dbReference type="FunFam" id="2.10.25.10:FF:000004">
    <property type="entry name" value="Neurogenic locus notch 1"/>
    <property type="match status" value="1"/>
</dbReference>
<feature type="domain" description="EGF-like" evidence="10">
    <location>
        <begin position="1190"/>
        <end position="1222"/>
    </location>
</feature>
<evidence type="ECO:0000256" key="9">
    <source>
        <dbReference type="SAM" id="SignalP"/>
    </source>
</evidence>
<dbReference type="PROSITE" id="PS01186">
    <property type="entry name" value="EGF_2"/>
    <property type="match status" value="5"/>
</dbReference>
<evidence type="ECO:0000256" key="7">
    <source>
        <dbReference type="PROSITE-ProRule" id="PRU00076"/>
    </source>
</evidence>
<evidence type="ECO:0000256" key="5">
    <source>
        <dbReference type="ARBA" id="ARBA00023157"/>
    </source>
</evidence>